<sequence>MAVTLNNDTAGSGPRPWASTNVQFVIEATAGSQTSHHPTAYREWALNGARNTSTQTGPQSPSPEIFLGLYDRRPDKSPTLYLIRHGEKPPKLPDGDDGPGLSAQGVDRAQGLVQVFGRNSPYNIGYIIAQEPKKHGKQDRPYLTVKPLAESLKPYGVPFNFTIDRDHVDKVKDAVHDYIKGKGKGKDEFQGSDGNVLICWEHDTLEKIAAVLGVEKVPDYPGKRFDLIWTIEPPYDKINSYTSEHVQGLDDQYANEP</sequence>
<protein>
    <recommendedName>
        <fullName evidence="4">Phosphoglycerate mutase family protein</fullName>
    </recommendedName>
</protein>
<organism evidence="2 3">
    <name type="scientific">Phialophora macrospora</name>
    <dbReference type="NCBI Taxonomy" id="1851006"/>
    <lineage>
        <taxon>Eukaryota</taxon>
        <taxon>Fungi</taxon>
        <taxon>Dikarya</taxon>
        <taxon>Ascomycota</taxon>
        <taxon>Pezizomycotina</taxon>
        <taxon>Eurotiomycetes</taxon>
        <taxon>Chaetothyriomycetidae</taxon>
        <taxon>Chaetothyriales</taxon>
        <taxon>Herpotrichiellaceae</taxon>
        <taxon>Phialophora</taxon>
    </lineage>
</organism>
<dbReference type="EMBL" id="KN846957">
    <property type="protein sequence ID" value="KIW70524.1"/>
    <property type="molecule type" value="Genomic_DNA"/>
</dbReference>
<evidence type="ECO:0008006" key="4">
    <source>
        <dbReference type="Google" id="ProtNLM"/>
    </source>
</evidence>
<reference evidence="2 3" key="1">
    <citation type="submission" date="2015-01" db="EMBL/GenBank/DDBJ databases">
        <title>The Genome Sequence of Capronia semiimmersa CBS27337.</title>
        <authorList>
            <consortium name="The Broad Institute Genomics Platform"/>
            <person name="Cuomo C."/>
            <person name="de Hoog S."/>
            <person name="Gorbushina A."/>
            <person name="Stielow B."/>
            <person name="Teixiera M."/>
            <person name="Abouelleil A."/>
            <person name="Chapman S.B."/>
            <person name="Priest M."/>
            <person name="Young S.K."/>
            <person name="Wortman J."/>
            <person name="Nusbaum C."/>
            <person name="Birren B."/>
        </authorList>
    </citation>
    <scope>NUCLEOTIDE SEQUENCE [LARGE SCALE GENOMIC DNA]</scope>
    <source>
        <strain evidence="2 3">CBS 27337</strain>
    </source>
</reference>
<evidence type="ECO:0000313" key="3">
    <source>
        <dbReference type="Proteomes" id="UP000054266"/>
    </source>
</evidence>
<dbReference type="AlphaFoldDB" id="A0A0D2GEG7"/>
<evidence type="ECO:0000256" key="1">
    <source>
        <dbReference type="SAM" id="MobiDB-lite"/>
    </source>
</evidence>
<name>A0A0D2GEG7_9EURO</name>
<dbReference type="STRING" id="5601.A0A0D2GEG7"/>
<feature type="compositionally biased region" description="Basic and acidic residues" evidence="1">
    <location>
        <begin position="84"/>
        <end position="94"/>
    </location>
</feature>
<dbReference type="HOGENOM" id="CLU_085795_3_0_1"/>
<proteinExistence type="predicted"/>
<gene>
    <name evidence="2" type="ORF">PV04_02786</name>
</gene>
<feature type="region of interest" description="Disordered" evidence="1">
    <location>
        <begin position="83"/>
        <end position="104"/>
    </location>
</feature>
<accession>A0A0D2GEG7</accession>
<keyword evidence="3" id="KW-1185">Reference proteome</keyword>
<evidence type="ECO:0000313" key="2">
    <source>
        <dbReference type="EMBL" id="KIW70524.1"/>
    </source>
</evidence>
<dbReference type="Proteomes" id="UP000054266">
    <property type="component" value="Unassembled WGS sequence"/>
</dbReference>